<gene>
    <name evidence="1" type="ORF">DFP76_104246</name>
</gene>
<dbReference type="Pfam" id="PF05125">
    <property type="entry name" value="Phage_cap_P2"/>
    <property type="match status" value="1"/>
</dbReference>
<dbReference type="NCBIfam" id="TIGR01551">
    <property type="entry name" value="major_capsid_P2"/>
    <property type="match status" value="1"/>
</dbReference>
<dbReference type="EMBL" id="QNRF01000004">
    <property type="protein sequence ID" value="RBO83427.1"/>
    <property type="molecule type" value="Genomic_DNA"/>
</dbReference>
<keyword evidence="2" id="KW-1185">Reference proteome</keyword>
<dbReference type="InterPro" id="IPR006441">
    <property type="entry name" value="Phage_P2_GpN"/>
</dbReference>
<sequence>MAKTLLSPQGKTRLKAYLNQVYAAVNAAVGEEFEVEPSVQQRLYEKAAEHGAWFLKLINVETVAQIKGEKVGLAVSGLLTKRTNTDSNDRKTSSVVSESKSGYECQFTEVDVHITYSKLDKWRNRTPQQYAELYSSIYRKAMTDDRIRIGWHGTSIAAETDPEKNPNGEDVNKGWIQKVRDEAAEQIDEDGLTFGHMDADMRNLDVVVESAKQMIPEHLRDDSQLMAFVSSDLMADYRLNSLAANGDQASEKVLVNDNKVMAVFAGLKAVTPPFFPSGTVIVTYPENLSIYLQEGSLRRHIKDNPTRSRVEDYNSENVDYIVEEPEAIGIITNVTQYEEAEAEAE</sequence>
<protein>
    <submittedName>
        <fullName evidence="1">P2 family phage major capsid protein</fullName>
    </submittedName>
</protein>
<name>A0A366D031_9GAMM</name>
<evidence type="ECO:0000313" key="1">
    <source>
        <dbReference type="EMBL" id="RBO83427.1"/>
    </source>
</evidence>
<organism evidence="1 2">
    <name type="scientific">Marinomonas aquiplantarum</name>
    <dbReference type="NCBI Taxonomy" id="491951"/>
    <lineage>
        <taxon>Bacteria</taxon>
        <taxon>Pseudomonadati</taxon>
        <taxon>Pseudomonadota</taxon>
        <taxon>Gammaproteobacteria</taxon>
        <taxon>Oceanospirillales</taxon>
        <taxon>Oceanospirillaceae</taxon>
        <taxon>Marinomonas</taxon>
    </lineage>
</organism>
<reference evidence="1 2" key="1">
    <citation type="submission" date="2018-06" db="EMBL/GenBank/DDBJ databases">
        <title>Genomic Encyclopedia of Type Strains, Phase III (KMG-III): the genomes of soil and plant-associated and newly described type strains.</title>
        <authorList>
            <person name="Whitman W."/>
        </authorList>
    </citation>
    <scope>NUCLEOTIDE SEQUENCE [LARGE SCALE GENOMIC DNA]</scope>
    <source>
        <strain evidence="1 2">CECT 7732</strain>
    </source>
</reference>
<dbReference type="Proteomes" id="UP000252086">
    <property type="component" value="Unassembled WGS sequence"/>
</dbReference>
<evidence type="ECO:0000313" key="2">
    <source>
        <dbReference type="Proteomes" id="UP000252086"/>
    </source>
</evidence>
<proteinExistence type="predicted"/>
<dbReference type="AlphaFoldDB" id="A0A366D031"/>
<dbReference type="RefSeq" id="WP_113874379.1">
    <property type="nucleotide sequence ID" value="NZ_QNRF01000004.1"/>
</dbReference>
<accession>A0A366D031</accession>
<dbReference type="OrthoDB" id="5464529at2"/>
<comment type="caution">
    <text evidence="1">The sequence shown here is derived from an EMBL/GenBank/DDBJ whole genome shotgun (WGS) entry which is preliminary data.</text>
</comment>